<organism evidence="1 2">
    <name type="scientific">Arthrobacter psychrolactophilus</name>
    <dbReference type="NCBI Taxonomy" id="92442"/>
    <lineage>
        <taxon>Bacteria</taxon>
        <taxon>Bacillati</taxon>
        <taxon>Actinomycetota</taxon>
        <taxon>Actinomycetes</taxon>
        <taxon>Micrococcales</taxon>
        <taxon>Micrococcaceae</taxon>
        <taxon>Arthrobacter</taxon>
    </lineage>
</organism>
<accession>A0A2V5ITF9</accession>
<sequence>MSLKRPYLTPRKYIWRDADGKETPGVALTRGDEIKAHLTPTEARTMADKLHDYADKAEIGTTP</sequence>
<comment type="caution">
    <text evidence="1">The sequence shown here is derived from an EMBL/GenBank/DDBJ whole genome shotgun (WGS) entry which is preliminary data.</text>
</comment>
<dbReference type="Proteomes" id="UP000247980">
    <property type="component" value="Unassembled WGS sequence"/>
</dbReference>
<evidence type="ECO:0000313" key="1">
    <source>
        <dbReference type="EMBL" id="PYI39795.1"/>
    </source>
</evidence>
<name>A0A2V5ITF9_9MICC</name>
<gene>
    <name evidence="1" type="ORF">CVS30_03810</name>
</gene>
<keyword evidence="2" id="KW-1185">Reference proteome</keyword>
<dbReference type="AlphaFoldDB" id="A0A2V5ITF9"/>
<dbReference type="EMBL" id="QJVC01000002">
    <property type="protein sequence ID" value="PYI39795.1"/>
    <property type="molecule type" value="Genomic_DNA"/>
</dbReference>
<reference evidence="1 2" key="1">
    <citation type="submission" date="2018-05" db="EMBL/GenBank/DDBJ databases">
        <title>Genetic diversity of glacier-inhabiting Cryobacterium bacteria in China and description of Cryobacterium mengkeensis sp. nov. and Arthrobacter glacialis sp. nov.</title>
        <authorList>
            <person name="Liu Q."/>
            <person name="Xin Y.-H."/>
        </authorList>
    </citation>
    <scope>NUCLEOTIDE SEQUENCE [LARGE SCALE GENOMIC DNA]</scope>
    <source>
        <strain evidence="1 2">B7</strain>
    </source>
</reference>
<proteinExistence type="predicted"/>
<evidence type="ECO:0000313" key="2">
    <source>
        <dbReference type="Proteomes" id="UP000247980"/>
    </source>
</evidence>
<protein>
    <submittedName>
        <fullName evidence="1">Uncharacterized protein</fullName>
    </submittedName>
</protein>